<dbReference type="InterPro" id="IPR011009">
    <property type="entry name" value="Kinase-like_dom_sf"/>
</dbReference>
<evidence type="ECO:0008006" key="3">
    <source>
        <dbReference type="Google" id="ProtNLM"/>
    </source>
</evidence>
<dbReference type="OrthoDB" id="4202152at2759"/>
<dbReference type="RefSeq" id="XP_003171285.1">
    <property type="nucleotide sequence ID" value="XM_003171237.1"/>
</dbReference>
<keyword evidence="2" id="KW-1185">Reference proteome</keyword>
<name>E4V2L2_ARTGP</name>
<dbReference type="Gene3D" id="1.10.510.10">
    <property type="entry name" value="Transferase(Phosphotransferase) domain 1"/>
    <property type="match status" value="1"/>
</dbReference>
<protein>
    <recommendedName>
        <fullName evidence="3">Protein kinase domain-containing protein</fullName>
    </recommendedName>
</protein>
<dbReference type="eggNOG" id="KOG1290">
    <property type="taxonomic scope" value="Eukaryota"/>
</dbReference>
<dbReference type="Proteomes" id="UP000002669">
    <property type="component" value="Unassembled WGS sequence"/>
</dbReference>
<reference evidence="2" key="1">
    <citation type="journal article" date="2012" name="MBio">
        <title>Comparative genome analysis of Trichophyton rubrum and related dermatophytes reveals candidate genes involved in infection.</title>
        <authorList>
            <person name="Martinez D.A."/>
            <person name="Oliver B.G."/>
            <person name="Graeser Y."/>
            <person name="Goldberg J.M."/>
            <person name="Li W."/>
            <person name="Martinez-Rossi N.M."/>
            <person name="Monod M."/>
            <person name="Shelest E."/>
            <person name="Barton R.C."/>
            <person name="Birch E."/>
            <person name="Brakhage A.A."/>
            <person name="Chen Z."/>
            <person name="Gurr S.J."/>
            <person name="Heiman D."/>
            <person name="Heitman J."/>
            <person name="Kosti I."/>
            <person name="Rossi A."/>
            <person name="Saif S."/>
            <person name="Samalova M."/>
            <person name="Saunders C.W."/>
            <person name="Shea T."/>
            <person name="Summerbell R.C."/>
            <person name="Xu J."/>
            <person name="Young S."/>
            <person name="Zeng Q."/>
            <person name="Birren B.W."/>
            <person name="Cuomo C.A."/>
            <person name="White T.C."/>
        </authorList>
    </citation>
    <scope>NUCLEOTIDE SEQUENCE [LARGE SCALE GENOMIC DNA]</scope>
    <source>
        <strain evidence="2">ATCC MYA-4604 / CBS 118893</strain>
    </source>
</reference>
<dbReference type="EMBL" id="DS989827">
    <property type="protein sequence ID" value="EFR04277.1"/>
    <property type="molecule type" value="Genomic_DNA"/>
</dbReference>
<accession>E4V2L2</accession>
<evidence type="ECO:0000313" key="1">
    <source>
        <dbReference type="EMBL" id="EFR04277.1"/>
    </source>
</evidence>
<organism evidence="2">
    <name type="scientific">Arthroderma gypseum (strain ATCC MYA-4604 / CBS 118893)</name>
    <name type="common">Microsporum gypseum</name>
    <dbReference type="NCBI Taxonomy" id="535722"/>
    <lineage>
        <taxon>Eukaryota</taxon>
        <taxon>Fungi</taxon>
        <taxon>Dikarya</taxon>
        <taxon>Ascomycota</taxon>
        <taxon>Pezizomycotina</taxon>
        <taxon>Eurotiomycetes</taxon>
        <taxon>Eurotiomycetidae</taxon>
        <taxon>Onygenales</taxon>
        <taxon>Arthrodermataceae</taxon>
        <taxon>Nannizzia</taxon>
    </lineage>
</organism>
<gene>
    <name evidence="1" type="ORF">MGYG_07286</name>
</gene>
<dbReference type="HOGENOM" id="CLU_1740054_0_0_1"/>
<dbReference type="SUPFAM" id="SSF56112">
    <property type="entry name" value="Protein kinase-like (PK-like)"/>
    <property type="match status" value="1"/>
</dbReference>
<dbReference type="AlphaFoldDB" id="E4V2L2"/>
<proteinExistence type="predicted"/>
<dbReference type="InParanoid" id="E4V2L2"/>
<dbReference type="VEuPathDB" id="FungiDB:MGYG_07286"/>
<evidence type="ECO:0000313" key="2">
    <source>
        <dbReference type="Proteomes" id="UP000002669"/>
    </source>
</evidence>
<dbReference type="GeneID" id="10026535"/>
<sequence>MSLEAIIKSQLKTNSVQVDMSSIADFGEAYNPRVTKQFAAHMPLLLAPPESRFAEASEGDEPLSFPGDIWTLACTIWDIFGSSPTFKAFPVTLDEVTIEQVEMLGKLPDRWWSKWPERNNWFDEDSHKNRQGLDSAVRGIYTAPKEEKGV</sequence>